<protein>
    <submittedName>
        <fullName evidence="2">Uncharacterized protein</fullName>
    </submittedName>
</protein>
<feature type="region of interest" description="Disordered" evidence="1">
    <location>
        <begin position="1"/>
        <end position="54"/>
    </location>
</feature>
<accession>A0A6J4NT95</accession>
<name>A0A6J4NT95_9ACTN</name>
<evidence type="ECO:0000256" key="1">
    <source>
        <dbReference type="SAM" id="MobiDB-lite"/>
    </source>
</evidence>
<evidence type="ECO:0000313" key="2">
    <source>
        <dbReference type="EMBL" id="CAA9397115.1"/>
    </source>
</evidence>
<dbReference type="AlphaFoldDB" id="A0A6J4NT95"/>
<reference evidence="2" key="1">
    <citation type="submission" date="2020-02" db="EMBL/GenBank/DDBJ databases">
        <authorList>
            <person name="Meier V. D."/>
        </authorList>
    </citation>
    <scope>NUCLEOTIDE SEQUENCE</scope>
    <source>
        <strain evidence="2">AVDCRST_MAG47</strain>
    </source>
</reference>
<gene>
    <name evidence="2" type="ORF">AVDCRST_MAG47-3186</name>
</gene>
<feature type="compositionally biased region" description="Basic residues" evidence="1">
    <location>
        <begin position="34"/>
        <end position="45"/>
    </location>
</feature>
<sequence>MVTPTRRTTDDQQERARGVPRDARRLPQRARPAGGRRRVAARPRARGAAGGPLDREEQVALPLVLAHYTPEMVERDRRTALAQIGRRRMALVFGWVASCLEDDQLAVTLAEHPRLVQYLFSRFWWPDYQRRMTELYGAAVQPLSATLAAGVAA</sequence>
<dbReference type="EMBL" id="CADCUK010000210">
    <property type="protein sequence ID" value="CAA9397115.1"/>
    <property type="molecule type" value="Genomic_DNA"/>
</dbReference>
<organism evidence="2">
    <name type="scientific">uncultured Nocardioidaceae bacterium</name>
    <dbReference type="NCBI Taxonomy" id="253824"/>
    <lineage>
        <taxon>Bacteria</taxon>
        <taxon>Bacillati</taxon>
        <taxon>Actinomycetota</taxon>
        <taxon>Actinomycetes</taxon>
        <taxon>Propionibacteriales</taxon>
        <taxon>Nocardioidaceae</taxon>
        <taxon>environmental samples</taxon>
    </lineage>
</organism>
<proteinExistence type="predicted"/>
<feature type="compositionally biased region" description="Basic and acidic residues" evidence="1">
    <location>
        <begin position="7"/>
        <end position="25"/>
    </location>
</feature>